<comment type="caution">
    <text evidence="1">The sequence shown here is derived from an EMBL/GenBank/DDBJ whole genome shotgun (WGS) entry which is preliminary data.</text>
</comment>
<evidence type="ECO:0000313" key="1">
    <source>
        <dbReference type="EMBL" id="KOR87708.1"/>
    </source>
</evidence>
<gene>
    <name evidence="1" type="ORF">AM231_00185</name>
</gene>
<keyword evidence="2" id="KW-1185">Reference proteome</keyword>
<dbReference type="EMBL" id="LIUT01000001">
    <property type="protein sequence ID" value="KOR87708.1"/>
    <property type="molecule type" value="Genomic_DNA"/>
</dbReference>
<dbReference type="RefSeq" id="WP_054400781.1">
    <property type="nucleotide sequence ID" value="NZ_LIUT01000001.1"/>
</dbReference>
<organism evidence="1 2">
    <name type="scientific">Paenibacillus solani</name>
    <dbReference type="NCBI Taxonomy" id="1705565"/>
    <lineage>
        <taxon>Bacteria</taxon>
        <taxon>Bacillati</taxon>
        <taxon>Bacillota</taxon>
        <taxon>Bacilli</taxon>
        <taxon>Bacillales</taxon>
        <taxon>Paenibacillaceae</taxon>
        <taxon>Paenibacillus</taxon>
    </lineage>
</organism>
<proteinExistence type="predicted"/>
<accession>A0A0M1NZL7</accession>
<reference evidence="2" key="1">
    <citation type="submission" date="2015-08" db="EMBL/GenBank/DDBJ databases">
        <title>Genome sequencing project for genomic taxonomy and phylogenomics of Bacillus-like bacteria.</title>
        <authorList>
            <person name="Liu B."/>
            <person name="Wang J."/>
            <person name="Zhu Y."/>
            <person name="Liu G."/>
            <person name="Chen Q."/>
            <person name="Chen Z."/>
            <person name="Lan J."/>
            <person name="Che J."/>
            <person name="Ge C."/>
            <person name="Shi H."/>
            <person name="Pan Z."/>
            <person name="Liu X."/>
        </authorList>
    </citation>
    <scope>NUCLEOTIDE SEQUENCE [LARGE SCALE GENOMIC DNA]</scope>
    <source>
        <strain evidence="2">FJAT-22460</strain>
    </source>
</reference>
<dbReference type="Proteomes" id="UP000036932">
    <property type="component" value="Unassembled WGS sequence"/>
</dbReference>
<dbReference type="PATRIC" id="fig|1705565.3.peg.1853"/>
<protein>
    <submittedName>
        <fullName evidence="1">Uncharacterized protein</fullName>
    </submittedName>
</protein>
<sequence>MKAMKYRHLTLCDSYEHSQVIPKKNAKRIFEKIVQVYTNREDIDDRYKSSNMFQGIQKIDNDTLLIVVSIESAWWKPNKGLVREDVYYFTE</sequence>
<evidence type="ECO:0000313" key="2">
    <source>
        <dbReference type="Proteomes" id="UP000036932"/>
    </source>
</evidence>
<dbReference type="OrthoDB" id="2618498at2"/>
<dbReference type="AlphaFoldDB" id="A0A0M1NZL7"/>
<name>A0A0M1NZL7_9BACL</name>